<keyword evidence="3" id="KW-0548">Nucleotidyltransferase</keyword>
<dbReference type="GO" id="GO:0003964">
    <property type="term" value="F:RNA-directed DNA polymerase activity"/>
    <property type="evidence" value="ECO:0007669"/>
    <property type="project" value="UniProtKB-KW"/>
</dbReference>
<organism evidence="3 4">
    <name type="scientific">Chitinophaga ginsengisoli</name>
    <dbReference type="NCBI Taxonomy" id="363837"/>
    <lineage>
        <taxon>Bacteria</taxon>
        <taxon>Pseudomonadati</taxon>
        <taxon>Bacteroidota</taxon>
        <taxon>Chitinophagia</taxon>
        <taxon>Chitinophagales</taxon>
        <taxon>Chitinophagaceae</taxon>
        <taxon>Chitinophaga</taxon>
    </lineage>
</organism>
<accession>A0A2P8G2Y0</accession>
<dbReference type="Pfam" id="PF00078">
    <property type="entry name" value="RVT_1"/>
    <property type="match status" value="1"/>
</dbReference>
<comment type="caution">
    <text evidence="3">The sequence shown here is derived from an EMBL/GenBank/DDBJ whole genome shotgun (WGS) entry which is preliminary data.</text>
</comment>
<dbReference type="OrthoDB" id="9780724at2"/>
<dbReference type="Pfam" id="PF13655">
    <property type="entry name" value="RVT_N"/>
    <property type="match status" value="1"/>
</dbReference>
<reference evidence="3 4" key="1">
    <citation type="submission" date="2018-03" db="EMBL/GenBank/DDBJ databases">
        <title>Genomic Encyclopedia of Archaeal and Bacterial Type Strains, Phase II (KMG-II): from individual species to whole genera.</title>
        <authorList>
            <person name="Goeker M."/>
        </authorList>
    </citation>
    <scope>NUCLEOTIDE SEQUENCE [LARGE SCALE GENOMIC DNA]</scope>
    <source>
        <strain evidence="3 4">DSM 18107</strain>
    </source>
</reference>
<dbReference type="AlphaFoldDB" id="A0A2P8G2Y0"/>
<dbReference type="PANTHER" id="PTHR34047:SF8">
    <property type="entry name" value="PROTEIN YKFC"/>
    <property type="match status" value="1"/>
</dbReference>
<dbReference type="InterPro" id="IPR043502">
    <property type="entry name" value="DNA/RNA_pol_sf"/>
</dbReference>
<dbReference type="GO" id="GO:0003676">
    <property type="term" value="F:nucleic acid binding"/>
    <property type="evidence" value="ECO:0007669"/>
    <property type="project" value="InterPro"/>
</dbReference>
<comment type="similarity">
    <text evidence="1">Belongs to the bacterial reverse transcriptase family.</text>
</comment>
<feature type="domain" description="Reverse transcriptase" evidence="2">
    <location>
        <begin position="91"/>
        <end position="339"/>
    </location>
</feature>
<protein>
    <submittedName>
        <fullName evidence="3">RNA-directed DNA polymerase</fullName>
    </submittedName>
</protein>
<dbReference type="InterPro" id="IPR030931">
    <property type="entry name" value="Group_II_RT_mat"/>
</dbReference>
<dbReference type="InterPro" id="IPR002711">
    <property type="entry name" value="HNH"/>
</dbReference>
<evidence type="ECO:0000259" key="2">
    <source>
        <dbReference type="PROSITE" id="PS50878"/>
    </source>
</evidence>
<proteinExistence type="inferred from homology"/>
<gene>
    <name evidence="3" type="ORF">CLV42_108269</name>
</gene>
<keyword evidence="3" id="KW-0695">RNA-directed DNA polymerase</keyword>
<dbReference type="PANTHER" id="PTHR34047">
    <property type="entry name" value="NUCLEAR INTRON MATURASE 1, MITOCHONDRIAL-RELATED"/>
    <property type="match status" value="1"/>
</dbReference>
<dbReference type="InterPro" id="IPR013597">
    <property type="entry name" value="Mat_intron_G2"/>
</dbReference>
<dbReference type="InterPro" id="IPR051083">
    <property type="entry name" value="GrpII_Intron_Splice-Mob/Def"/>
</dbReference>
<evidence type="ECO:0000313" key="4">
    <source>
        <dbReference type="Proteomes" id="UP000240978"/>
    </source>
</evidence>
<dbReference type="PROSITE" id="PS50878">
    <property type="entry name" value="RT_POL"/>
    <property type="match status" value="1"/>
</dbReference>
<dbReference type="Pfam" id="PF08388">
    <property type="entry name" value="GIIM"/>
    <property type="match status" value="1"/>
</dbReference>
<dbReference type="CDD" id="cd01651">
    <property type="entry name" value="RT_G2_intron"/>
    <property type="match status" value="1"/>
</dbReference>
<dbReference type="RefSeq" id="WP_106603806.1">
    <property type="nucleotide sequence ID" value="NZ_PYGK01000008.1"/>
</dbReference>
<dbReference type="SUPFAM" id="SSF56672">
    <property type="entry name" value="DNA/RNA polymerases"/>
    <property type="match status" value="1"/>
</dbReference>
<evidence type="ECO:0000256" key="1">
    <source>
        <dbReference type="ARBA" id="ARBA00034120"/>
    </source>
</evidence>
<dbReference type="Pfam" id="PF01844">
    <property type="entry name" value="HNH"/>
    <property type="match status" value="1"/>
</dbReference>
<dbReference type="InterPro" id="IPR025960">
    <property type="entry name" value="RVT_N"/>
</dbReference>
<dbReference type="InterPro" id="IPR000477">
    <property type="entry name" value="RT_dom"/>
</dbReference>
<dbReference type="NCBIfam" id="TIGR04416">
    <property type="entry name" value="group_II_RT_mat"/>
    <property type="match status" value="1"/>
</dbReference>
<name>A0A2P8G2Y0_9BACT</name>
<dbReference type="GO" id="GO:0004519">
    <property type="term" value="F:endonuclease activity"/>
    <property type="evidence" value="ECO:0007669"/>
    <property type="project" value="InterPro"/>
</dbReference>
<dbReference type="GO" id="GO:0008270">
    <property type="term" value="F:zinc ion binding"/>
    <property type="evidence" value="ECO:0007669"/>
    <property type="project" value="InterPro"/>
</dbReference>
<dbReference type="Proteomes" id="UP000240978">
    <property type="component" value="Unassembled WGS sequence"/>
</dbReference>
<dbReference type="EMBL" id="PYGK01000008">
    <property type="protein sequence ID" value="PSL28348.1"/>
    <property type="molecule type" value="Genomic_DNA"/>
</dbReference>
<sequence length="585" mass="67311">MTMFNNNGAVSAAKNWQSINWKRANCEVIKLQVRIAKATKQGRWNKVKSLQWLLTHSYYAKCLAVKRVVTNQGKRTPGVDGIVLKSAKEKYQMILSLNRRNYKPQPLRRIYIPKAGGKKHRPLGIPTMKDRSMQALHTLALNPVAETLADRYSYGFRLKRSTADAIERIYGSINRKADPQWILEGDIKGCFDNISHEWLIENVVTDKVILRKWLKAGYVEKAELFPTNDGTPQGGIISPILANAVLDKLELILDKEFGSTANRSSRVPFHARKLVHSNGVKLCRYADDFIVTGTSKTLLEERVKPLIESFLKIRGLELSTEKTIITHTTKGFNFLGQNVRRYLLRNGGSKLLIKPSKENVRNFLKSIRSAIKEMSSDKQELLIRRLNPMITGWANYHKHVVSTETFKHVDYQIWIALWKWAARRHPNKNRHWISARYFHMNGDINRDFSCIVYDDDSKARNIVLARAQNLKIRRHTVIHPKANPFDKEYEAYYENRKSESMHHNKAGRDMLNRLRITQKGVCPECNETLSVRGKKGVIHYRKSRLNGGQLNLQNLILLHNTCHKHVMDRITANKLLPVSAKSALT</sequence>
<evidence type="ECO:0000313" key="3">
    <source>
        <dbReference type="EMBL" id="PSL28348.1"/>
    </source>
</evidence>
<keyword evidence="3" id="KW-0808">Transferase</keyword>
<keyword evidence="4" id="KW-1185">Reference proteome</keyword>